<protein>
    <submittedName>
        <fullName evidence="10">Uncharacterized protein</fullName>
    </submittedName>
</protein>
<dbReference type="GO" id="GO:0005634">
    <property type="term" value="C:nucleus"/>
    <property type="evidence" value="ECO:0007669"/>
    <property type="project" value="UniProtKB-SubCell"/>
</dbReference>
<gene>
    <name evidence="10" type="ORF">K2173_006723</name>
</gene>
<dbReference type="PANTHER" id="PTHR47995:SF18">
    <property type="entry name" value="TRANSCRIPTION FACTOR MYB65"/>
    <property type="match status" value="1"/>
</dbReference>
<dbReference type="Proteomes" id="UP001159364">
    <property type="component" value="Linkage Group LG05"/>
</dbReference>
<keyword evidence="6" id="KW-0804">Transcription</keyword>
<keyword evidence="11" id="KW-1185">Reference proteome</keyword>
<feature type="domain" description="Myb-like" evidence="8">
    <location>
        <begin position="19"/>
        <end position="71"/>
    </location>
</feature>
<organism evidence="10 11">
    <name type="scientific">Erythroxylum novogranatense</name>
    <dbReference type="NCBI Taxonomy" id="1862640"/>
    <lineage>
        <taxon>Eukaryota</taxon>
        <taxon>Viridiplantae</taxon>
        <taxon>Streptophyta</taxon>
        <taxon>Embryophyta</taxon>
        <taxon>Tracheophyta</taxon>
        <taxon>Spermatophyta</taxon>
        <taxon>Magnoliopsida</taxon>
        <taxon>eudicotyledons</taxon>
        <taxon>Gunneridae</taxon>
        <taxon>Pentapetalae</taxon>
        <taxon>rosids</taxon>
        <taxon>fabids</taxon>
        <taxon>Malpighiales</taxon>
        <taxon>Erythroxylaceae</taxon>
        <taxon>Erythroxylum</taxon>
    </lineage>
</organism>
<dbReference type="PROSITE" id="PS51294">
    <property type="entry name" value="HTH_MYB"/>
    <property type="match status" value="2"/>
</dbReference>
<evidence type="ECO:0000256" key="2">
    <source>
        <dbReference type="ARBA" id="ARBA00022737"/>
    </source>
</evidence>
<evidence type="ECO:0000313" key="10">
    <source>
        <dbReference type="EMBL" id="KAJ8764641.1"/>
    </source>
</evidence>
<dbReference type="InterPro" id="IPR009057">
    <property type="entry name" value="Homeodomain-like_sf"/>
</dbReference>
<keyword evidence="5" id="KW-0010">Activator</keyword>
<dbReference type="SUPFAM" id="SSF46689">
    <property type="entry name" value="Homeodomain-like"/>
    <property type="match status" value="1"/>
</dbReference>
<dbReference type="InterPro" id="IPR001005">
    <property type="entry name" value="SANT/Myb"/>
</dbReference>
<dbReference type="SMART" id="SM00717">
    <property type="entry name" value="SANT"/>
    <property type="match status" value="2"/>
</dbReference>
<keyword evidence="4" id="KW-0238">DNA-binding</keyword>
<evidence type="ECO:0000256" key="7">
    <source>
        <dbReference type="ARBA" id="ARBA00023242"/>
    </source>
</evidence>
<name>A0AAV8TE00_9ROSI</name>
<dbReference type="GO" id="GO:0045893">
    <property type="term" value="P:positive regulation of DNA-templated transcription"/>
    <property type="evidence" value="ECO:0007669"/>
    <property type="project" value="UniProtKB-ARBA"/>
</dbReference>
<dbReference type="InterPro" id="IPR017930">
    <property type="entry name" value="Myb_dom"/>
</dbReference>
<keyword evidence="7" id="KW-0539">Nucleus</keyword>
<evidence type="ECO:0000256" key="3">
    <source>
        <dbReference type="ARBA" id="ARBA00023015"/>
    </source>
</evidence>
<feature type="domain" description="HTH myb-type" evidence="9">
    <location>
        <begin position="19"/>
        <end position="71"/>
    </location>
</feature>
<keyword evidence="2" id="KW-0677">Repeat</keyword>
<dbReference type="CDD" id="cd00167">
    <property type="entry name" value="SANT"/>
    <property type="match status" value="2"/>
</dbReference>
<dbReference type="GO" id="GO:0003677">
    <property type="term" value="F:DNA binding"/>
    <property type="evidence" value="ECO:0007669"/>
    <property type="project" value="UniProtKB-KW"/>
</dbReference>
<dbReference type="PANTHER" id="PTHR47995">
    <property type="entry name" value="TRANSCRIPTION FACTOR MYB33-RELATED"/>
    <property type="match status" value="1"/>
</dbReference>
<reference evidence="10 11" key="1">
    <citation type="submission" date="2021-09" db="EMBL/GenBank/DDBJ databases">
        <title>Genomic insights and catalytic innovation underlie evolution of tropane alkaloids biosynthesis.</title>
        <authorList>
            <person name="Wang Y.-J."/>
            <person name="Tian T."/>
            <person name="Huang J.-P."/>
            <person name="Huang S.-X."/>
        </authorList>
    </citation>
    <scope>NUCLEOTIDE SEQUENCE [LARGE SCALE GENOMIC DNA]</scope>
    <source>
        <strain evidence="10">KIB-2018</strain>
        <tissue evidence="10">Leaf</tissue>
    </source>
</reference>
<dbReference type="FunFam" id="1.10.10.60:FF:000001">
    <property type="entry name" value="MYB-related transcription factor"/>
    <property type="match status" value="1"/>
</dbReference>
<dbReference type="EMBL" id="JAIWQS010000005">
    <property type="protein sequence ID" value="KAJ8764641.1"/>
    <property type="molecule type" value="Genomic_DNA"/>
</dbReference>
<evidence type="ECO:0000256" key="6">
    <source>
        <dbReference type="ARBA" id="ARBA00023163"/>
    </source>
</evidence>
<accession>A0AAV8TE00</accession>
<feature type="domain" description="HTH myb-type" evidence="9">
    <location>
        <begin position="72"/>
        <end position="126"/>
    </location>
</feature>
<evidence type="ECO:0000259" key="8">
    <source>
        <dbReference type="PROSITE" id="PS50090"/>
    </source>
</evidence>
<evidence type="ECO:0000259" key="9">
    <source>
        <dbReference type="PROSITE" id="PS51294"/>
    </source>
</evidence>
<dbReference type="GO" id="GO:0040008">
    <property type="term" value="P:regulation of growth"/>
    <property type="evidence" value="ECO:0007669"/>
    <property type="project" value="UniProtKB-ARBA"/>
</dbReference>
<dbReference type="AlphaFoldDB" id="A0AAV8TE00"/>
<evidence type="ECO:0000256" key="1">
    <source>
        <dbReference type="ARBA" id="ARBA00004123"/>
    </source>
</evidence>
<comment type="subcellular location">
    <subcellularLocation>
        <location evidence="1">Nucleus</location>
    </subcellularLocation>
</comment>
<sequence>MIKNARNETAAELGRRVGNQSLKKGPWTAAEDDVLMEYVRKHGEGNWNSVQKYYGLLRCGKSCRLRWANHLRPNLKKGSFTPEEERTIMELHAKLGNKWARMASQLPGRTDNEIKNFWNTRIKKRQRAGLPIYSHEFSKEALAAQFHQDQQKFPDSSPPSLSSIWNSTHHKPVYNASEMTAMDPLQNHHSYPFYSSPIHHQFKFDGDCSTASNRALTFSLPAYVSPYPQSPTSTTPFYQNLAAQVIPTPPSQSLHHNTLDFENSNMSITSVIVGAQVEPIGFLPGLKSGFFSPQTSAELLHPILSQSTRDFCLVEESSEKVDHDRKRARQGDTNSDLLGTGKYSLVNSLMPSKRTSDKEAMEEMNSFDDDQFKPAELLQSSMPLPGWCRKSENESNGPSLGSFGEVRGLDADQDDASMNQITTRASMNQITTTDQSLDWAFGLATEKTCLEFNKSDFLKDFNVS</sequence>
<comment type="caution">
    <text evidence="10">The sequence shown here is derived from an EMBL/GenBank/DDBJ whole genome shotgun (WGS) entry which is preliminary data.</text>
</comment>
<evidence type="ECO:0000256" key="5">
    <source>
        <dbReference type="ARBA" id="ARBA00023159"/>
    </source>
</evidence>
<dbReference type="GO" id="GO:0009653">
    <property type="term" value="P:anatomical structure morphogenesis"/>
    <property type="evidence" value="ECO:0007669"/>
    <property type="project" value="UniProtKB-ARBA"/>
</dbReference>
<dbReference type="PROSITE" id="PS50090">
    <property type="entry name" value="MYB_LIKE"/>
    <property type="match status" value="2"/>
</dbReference>
<evidence type="ECO:0000256" key="4">
    <source>
        <dbReference type="ARBA" id="ARBA00023125"/>
    </source>
</evidence>
<feature type="domain" description="Myb-like" evidence="8">
    <location>
        <begin position="72"/>
        <end position="122"/>
    </location>
</feature>
<dbReference type="Gene3D" id="1.10.10.60">
    <property type="entry name" value="Homeodomain-like"/>
    <property type="match status" value="2"/>
</dbReference>
<proteinExistence type="predicted"/>
<dbReference type="GO" id="GO:0048235">
    <property type="term" value="P:pollen sperm cell differentiation"/>
    <property type="evidence" value="ECO:0007669"/>
    <property type="project" value="UniProtKB-ARBA"/>
</dbReference>
<dbReference type="FunFam" id="1.10.10.60:FF:000119">
    <property type="entry name" value="Transcription factor GAMYB"/>
    <property type="match status" value="1"/>
</dbReference>
<evidence type="ECO:0000313" key="11">
    <source>
        <dbReference type="Proteomes" id="UP001159364"/>
    </source>
</evidence>
<keyword evidence="3" id="KW-0805">Transcription regulation</keyword>
<dbReference type="Pfam" id="PF00249">
    <property type="entry name" value="Myb_DNA-binding"/>
    <property type="match status" value="2"/>
</dbReference>